<dbReference type="InterPro" id="IPR036915">
    <property type="entry name" value="Cyclin-like_sf"/>
</dbReference>
<evidence type="ECO:0000256" key="4">
    <source>
        <dbReference type="ARBA" id="ARBA00023306"/>
    </source>
</evidence>
<dbReference type="PANTHER" id="PTHR10177">
    <property type="entry name" value="CYCLINS"/>
    <property type="match status" value="1"/>
</dbReference>
<dbReference type="SUPFAM" id="SSF47954">
    <property type="entry name" value="Cyclin-like"/>
    <property type="match status" value="1"/>
</dbReference>
<feature type="domain" description="Cyclin N-terminal" evidence="6">
    <location>
        <begin position="63"/>
        <end position="190"/>
    </location>
</feature>
<dbReference type="Gene3D" id="1.10.472.10">
    <property type="entry name" value="Cyclin-like"/>
    <property type="match status" value="2"/>
</dbReference>
<dbReference type="InterPro" id="IPR006671">
    <property type="entry name" value="Cyclin_N"/>
</dbReference>
<gene>
    <name evidence="7" type="ORF">FSB_LOCUS20678</name>
</gene>
<keyword evidence="2" id="KW-0132">Cell division</keyword>
<evidence type="ECO:0000313" key="7">
    <source>
        <dbReference type="EMBL" id="SPC92796.1"/>
    </source>
</evidence>
<dbReference type="InterPro" id="IPR048258">
    <property type="entry name" value="Cyclins_cyclin-box"/>
</dbReference>
<reference evidence="7" key="1">
    <citation type="submission" date="2018-02" db="EMBL/GenBank/DDBJ databases">
        <authorList>
            <person name="Cohen D.B."/>
            <person name="Kent A.D."/>
        </authorList>
    </citation>
    <scope>NUCLEOTIDE SEQUENCE</scope>
</reference>
<proteinExistence type="predicted"/>
<dbReference type="AlphaFoldDB" id="A0A2N9FPZ3"/>
<protein>
    <recommendedName>
        <fullName evidence="5">B-like cyclin</fullName>
    </recommendedName>
</protein>
<evidence type="ECO:0000256" key="1">
    <source>
        <dbReference type="ARBA" id="ARBA00011177"/>
    </source>
</evidence>
<keyword evidence="3" id="KW-0195">Cyclin</keyword>
<dbReference type="Pfam" id="PF00134">
    <property type="entry name" value="Cyclin_N"/>
    <property type="match status" value="1"/>
</dbReference>
<accession>A0A2N9FPZ3</accession>
<dbReference type="EMBL" id="OIVN01001335">
    <property type="protein sequence ID" value="SPC92796.1"/>
    <property type="molecule type" value="Genomic_DNA"/>
</dbReference>
<organism evidence="7">
    <name type="scientific">Fagus sylvatica</name>
    <name type="common">Beechnut</name>
    <dbReference type="NCBI Taxonomy" id="28930"/>
    <lineage>
        <taxon>Eukaryota</taxon>
        <taxon>Viridiplantae</taxon>
        <taxon>Streptophyta</taxon>
        <taxon>Embryophyta</taxon>
        <taxon>Tracheophyta</taxon>
        <taxon>Spermatophyta</taxon>
        <taxon>Magnoliopsida</taxon>
        <taxon>eudicotyledons</taxon>
        <taxon>Gunneridae</taxon>
        <taxon>Pentapetalae</taxon>
        <taxon>rosids</taxon>
        <taxon>fabids</taxon>
        <taxon>Fagales</taxon>
        <taxon>Fagaceae</taxon>
        <taxon>Fagus</taxon>
    </lineage>
</organism>
<name>A0A2N9FPZ3_FAGSY</name>
<dbReference type="PROSITE" id="PS00292">
    <property type="entry name" value="CYCLINS"/>
    <property type="match status" value="1"/>
</dbReference>
<evidence type="ECO:0000256" key="2">
    <source>
        <dbReference type="ARBA" id="ARBA00022618"/>
    </source>
</evidence>
<evidence type="ECO:0000259" key="6">
    <source>
        <dbReference type="Pfam" id="PF00134"/>
    </source>
</evidence>
<comment type="subunit">
    <text evidence="1">Interacts with the CDC2 protein kinase to form a serine/threonine kinase holoenzyme complex also known as maturation promoting factor (MPF). The cyclin subunit imparts substrate specificity to the complex.</text>
</comment>
<dbReference type="GO" id="GO:0051301">
    <property type="term" value="P:cell division"/>
    <property type="evidence" value="ECO:0007669"/>
    <property type="project" value="UniProtKB-KW"/>
</dbReference>
<evidence type="ECO:0000256" key="5">
    <source>
        <dbReference type="ARBA" id="ARBA00032263"/>
    </source>
</evidence>
<sequence>MTRMGVSDISFSTPDLLCQEDRSYLLDHDDHEVHEDQEDEAKTRINLDLDPRFAAEDGDEYIVNLVQREIDYVPSSSDLSGTTQSLLKSARVDVIKWIFNTRAIFRFQFFTAYLAVTYFDRFFSKRTLNDSKSWLIPLLPKACLILAAKMEEVNPPPQSVYDAQEFEIEDKNKVFHYLELWILTTLDWKMGSVTSFQYVHYFINKFCGESKPKGLVSRVVELLIDAIKEFNYMNHRPSILAAAAVLVAVDANLTKEAVELKMSLITLWGSPQNDLQKRNIKTPQSVVTQNLPSMASSSSNVATGARRRLTFTTSEQHCPVKKSNTGQSVMSVILLSTNSWYDLDLIIGIPFSNTQQKFQAVTTKKIEKRGK</sequence>
<keyword evidence="4" id="KW-0131">Cell cycle</keyword>
<evidence type="ECO:0000256" key="3">
    <source>
        <dbReference type="ARBA" id="ARBA00023127"/>
    </source>
</evidence>
<dbReference type="InterPro" id="IPR039361">
    <property type="entry name" value="Cyclin"/>
</dbReference>